<dbReference type="PANTHER" id="PTHR23024:SF24">
    <property type="entry name" value="ALPHA_BETA HYDROLASE FOLD-3 DOMAIN-CONTAINING PROTEIN"/>
    <property type="match status" value="1"/>
</dbReference>
<gene>
    <name evidence="3" type="ORF">Tsubulata_025096</name>
</gene>
<protein>
    <recommendedName>
        <fullName evidence="2">Alpha/beta hydrolase fold-3 domain-containing protein</fullName>
    </recommendedName>
</protein>
<dbReference type="InterPro" id="IPR050466">
    <property type="entry name" value="Carboxylest/Gibb_receptor"/>
</dbReference>
<dbReference type="OrthoDB" id="408631at2759"/>
<evidence type="ECO:0000259" key="2">
    <source>
        <dbReference type="Pfam" id="PF07859"/>
    </source>
</evidence>
<dbReference type="PANTHER" id="PTHR23024">
    <property type="entry name" value="ARYLACETAMIDE DEACETYLASE"/>
    <property type="match status" value="1"/>
</dbReference>
<dbReference type="Pfam" id="PF07859">
    <property type="entry name" value="Abhydrolase_3"/>
    <property type="match status" value="1"/>
</dbReference>
<sequence>MSRTLLRPITLSLSEAQPDRKPYLKSSPNLPLKLKFLESALGFAINITRRPDGTVNRGLMSVFDSTTPPSSAKPINGVKTRDITVDESRNLWFRLYTPTEATSRELPVIFFLHGGGFAFMQANSKMYDEFCYRLAREVPAVVVSVNYRLAPEFRYPCQRDDCFDVLRYVDTAKIEGFPRNANLKHSFLAGDSAGANLSHHVALRANDHVFSKLELRGIMSIQPCFGGEERTETEIELPKAPFVTIELMDWIWKSFLPEGADRNHPASNVFMVDISKVKFPPTMVVVGGFDPLQDWQIRYYNWLKKSGKDAYLLEYPDAIHLFYAYPELYQSDLFIEEVKSGERSYQPVGASKGVE</sequence>
<dbReference type="InterPro" id="IPR029058">
    <property type="entry name" value="AB_hydrolase_fold"/>
</dbReference>
<name>A0A9Q0GBU2_9ROSI</name>
<evidence type="ECO:0000313" key="4">
    <source>
        <dbReference type="Proteomes" id="UP001141552"/>
    </source>
</evidence>
<reference evidence="3" key="2">
    <citation type="journal article" date="2023" name="Plants (Basel)">
        <title>Annotation of the Turnera subulata (Passifloraceae) Draft Genome Reveals the S-Locus Evolved after the Divergence of Turneroideae from Passifloroideae in a Stepwise Manner.</title>
        <authorList>
            <person name="Henning P.M."/>
            <person name="Roalson E.H."/>
            <person name="Mir W."/>
            <person name="McCubbin A.G."/>
            <person name="Shore J.S."/>
        </authorList>
    </citation>
    <scope>NUCLEOTIDE SEQUENCE</scope>
    <source>
        <strain evidence="3">F60SS</strain>
    </source>
</reference>
<organism evidence="3 4">
    <name type="scientific">Turnera subulata</name>
    <dbReference type="NCBI Taxonomy" id="218843"/>
    <lineage>
        <taxon>Eukaryota</taxon>
        <taxon>Viridiplantae</taxon>
        <taxon>Streptophyta</taxon>
        <taxon>Embryophyta</taxon>
        <taxon>Tracheophyta</taxon>
        <taxon>Spermatophyta</taxon>
        <taxon>Magnoliopsida</taxon>
        <taxon>eudicotyledons</taxon>
        <taxon>Gunneridae</taxon>
        <taxon>Pentapetalae</taxon>
        <taxon>rosids</taxon>
        <taxon>fabids</taxon>
        <taxon>Malpighiales</taxon>
        <taxon>Passifloraceae</taxon>
        <taxon>Turnera</taxon>
    </lineage>
</organism>
<dbReference type="SUPFAM" id="SSF53474">
    <property type="entry name" value="alpha/beta-Hydrolases"/>
    <property type="match status" value="1"/>
</dbReference>
<feature type="domain" description="Alpha/beta hydrolase fold-3" evidence="2">
    <location>
        <begin position="109"/>
        <end position="323"/>
    </location>
</feature>
<dbReference type="GO" id="GO:0052689">
    <property type="term" value="F:carboxylic ester hydrolase activity"/>
    <property type="evidence" value="ECO:0007669"/>
    <property type="project" value="TreeGrafter"/>
</dbReference>
<evidence type="ECO:0000256" key="1">
    <source>
        <dbReference type="ARBA" id="ARBA00010515"/>
    </source>
</evidence>
<dbReference type="InterPro" id="IPR013094">
    <property type="entry name" value="AB_hydrolase_3"/>
</dbReference>
<dbReference type="EMBL" id="JAKUCV010001497">
    <property type="protein sequence ID" value="KAJ4846155.1"/>
    <property type="molecule type" value="Genomic_DNA"/>
</dbReference>
<dbReference type="Gene3D" id="3.40.50.1820">
    <property type="entry name" value="alpha/beta hydrolase"/>
    <property type="match status" value="1"/>
</dbReference>
<dbReference type="GO" id="GO:0009860">
    <property type="term" value="P:pollen tube growth"/>
    <property type="evidence" value="ECO:0007669"/>
    <property type="project" value="TreeGrafter"/>
</dbReference>
<dbReference type="Proteomes" id="UP001141552">
    <property type="component" value="Unassembled WGS sequence"/>
</dbReference>
<evidence type="ECO:0000313" key="3">
    <source>
        <dbReference type="EMBL" id="KAJ4846155.1"/>
    </source>
</evidence>
<accession>A0A9Q0GBU2</accession>
<dbReference type="AlphaFoldDB" id="A0A9Q0GBU2"/>
<proteinExistence type="inferred from homology"/>
<keyword evidence="4" id="KW-1185">Reference proteome</keyword>
<comment type="similarity">
    <text evidence="1">Belongs to the 'GDXG' lipolytic enzyme family.</text>
</comment>
<reference evidence="3" key="1">
    <citation type="submission" date="2022-02" db="EMBL/GenBank/DDBJ databases">
        <authorList>
            <person name="Henning P.M."/>
            <person name="McCubbin A.G."/>
            <person name="Shore J.S."/>
        </authorList>
    </citation>
    <scope>NUCLEOTIDE SEQUENCE</scope>
    <source>
        <strain evidence="3">F60SS</strain>
        <tissue evidence="3">Leaves</tissue>
    </source>
</reference>
<comment type="caution">
    <text evidence="3">The sequence shown here is derived from an EMBL/GenBank/DDBJ whole genome shotgun (WGS) entry which is preliminary data.</text>
</comment>